<evidence type="ECO:0000256" key="1">
    <source>
        <dbReference type="ARBA" id="ARBA00010618"/>
    </source>
</evidence>
<evidence type="ECO:0000256" key="5">
    <source>
        <dbReference type="ARBA" id="ARBA00035357"/>
    </source>
</evidence>
<keyword evidence="2" id="KW-0689">Ribosomal protein</keyword>
<comment type="similarity">
    <text evidence="1">Belongs to the universal ribosomal protein uL24 family.</text>
</comment>
<feature type="domain" description="KOW" evidence="6">
    <location>
        <begin position="109"/>
        <end position="136"/>
    </location>
</feature>
<dbReference type="SUPFAM" id="SSF50104">
    <property type="entry name" value="Translation proteins SH3-like domain"/>
    <property type="match status" value="1"/>
</dbReference>
<dbReference type="GO" id="GO:0003735">
    <property type="term" value="F:structural constituent of ribosome"/>
    <property type="evidence" value="ECO:0007669"/>
    <property type="project" value="InterPro"/>
</dbReference>
<dbReference type="WBParaSite" id="SPAL_0001404200.1">
    <property type="protein sequence ID" value="SPAL_0001404200.1"/>
    <property type="gene ID" value="SPAL_0001404200"/>
</dbReference>
<dbReference type="Proteomes" id="UP000046392">
    <property type="component" value="Unplaced"/>
</dbReference>
<evidence type="ECO:0000313" key="7">
    <source>
        <dbReference type="Proteomes" id="UP000046392"/>
    </source>
</evidence>
<dbReference type="InterPro" id="IPR014722">
    <property type="entry name" value="Rib_uL2_dom2"/>
</dbReference>
<dbReference type="GO" id="GO:0006412">
    <property type="term" value="P:translation"/>
    <property type="evidence" value="ECO:0007669"/>
    <property type="project" value="InterPro"/>
</dbReference>
<organism evidence="7 8">
    <name type="scientific">Strongyloides papillosus</name>
    <name type="common">Intestinal threadworm</name>
    <dbReference type="NCBI Taxonomy" id="174720"/>
    <lineage>
        <taxon>Eukaryota</taxon>
        <taxon>Metazoa</taxon>
        <taxon>Ecdysozoa</taxon>
        <taxon>Nematoda</taxon>
        <taxon>Chromadorea</taxon>
        <taxon>Rhabditida</taxon>
        <taxon>Tylenchina</taxon>
        <taxon>Panagrolaimomorpha</taxon>
        <taxon>Strongyloidoidea</taxon>
        <taxon>Strongyloididae</taxon>
        <taxon>Strongyloides</taxon>
    </lineage>
</organism>
<dbReference type="SMART" id="SM00739">
    <property type="entry name" value="KOW"/>
    <property type="match status" value="1"/>
</dbReference>
<proteinExistence type="inferred from homology"/>
<dbReference type="Gene3D" id="2.30.30.30">
    <property type="match status" value="1"/>
</dbReference>
<dbReference type="InterPro" id="IPR008991">
    <property type="entry name" value="Translation_prot_SH3-like_sf"/>
</dbReference>
<evidence type="ECO:0000313" key="8">
    <source>
        <dbReference type="WBParaSite" id="SPAL_0001404200.1"/>
    </source>
</evidence>
<dbReference type="GO" id="GO:1990904">
    <property type="term" value="C:ribonucleoprotein complex"/>
    <property type="evidence" value="ECO:0007669"/>
    <property type="project" value="UniProtKB-KW"/>
</dbReference>
<protein>
    <recommendedName>
        <fullName evidence="4">Large ribosomal subunit protein uL24m</fullName>
    </recommendedName>
    <alternativeName>
        <fullName evidence="5">39S ribosomal protein L24, mitochondrial</fullName>
    </alternativeName>
</protein>
<dbReference type="AlphaFoldDB" id="A0A0N5C7Y2"/>
<dbReference type="Pfam" id="PF00467">
    <property type="entry name" value="KOW"/>
    <property type="match status" value="1"/>
</dbReference>
<dbReference type="InterPro" id="IPR003256">
    <property type="entry name" value="Ribosomal_uL24"/>
</dbReference>
<dbReference type="GO" id="GO:0005840">
    <property type="term" value="C:ribosome"/>
    <property type="evidence" value="ECO:0007669"/>
    <property type="project" value="UniProtKB-KW"/>
</dbReference>
<keyword evidence="7" id="KW-1185">Reference proteome</keyword>
<dbReference type="GO" id="GO:0003723">
    <property type="term" value="F:RNA binding"/>
    <property type="evidence" value="ECO:0007669"/>
    <property type="project" value="InterPro"/>
</dbReference>
<keyword evidence="3" id="KW-0687">Ribonucleoprotein</keyword>
<evidence type="ECO:0000256" key="3">
    <source>
        <dbReference type="ARBA" id="ARBA00023274"/>
    </source>
</evidence>
<evidence type="ECO:0000256" key="2">
    <source>
        <dbReference type="ARBA" id="ARBA00022980"/>
    </source>
</evidence>
<reference evidence="8" key="1">
    <citation type="submission" date="2017-02" db="UniProtKB">
        <authorList>
            <consortium name="WormBaseParasite"/>
        </authorList>
    </citation>
    <scope>IDENTIFICATION</scope>
</reference>
<sequence length="278" mass="32660">MFRTVALRCVKKPSSTLGFAKHMPEDYVERMKRTVPKKIYSNRLGAPDIIRWELPPEDYTPTPKYPWSSEVVQESVDRARKYHESLLQSKFFRLRKSLYNKRLSDDNWFIFKGDWVMVMVGKDKDRTGKVIEVNRDANTVLVGGLHTKLNDQVSGLEKYGIQNTKAWKEQPLDVSKNEVMLINPYDDSPTFAEWKLNEEGTEYVRVSTSTGHAIPLPAEAFITYEYNEKKSYLENFKDTKADVVLKRTYMPKLCTFEDEIMESLGIRDERRRKPTFWY</sequence>
<evidence type="ECO:0000259" key="6">
    <source>
        <dbReference type="SMART" id="SM00739"/>
    </source>
</evidence>
<dbReference type="PANTHER" id="PTHR12903">
    <property type="entry name" value="MITOCHONDRIAL RIBOSOMAL PROTEIN L24"/>
    <property type="match status" value="1"/>
</dbReference>
<dbReference type="Pfam" id="PF17136">
    <property type="entry name" value="ribosomal_L24"/>
    <property type="match status" value="1"/>
</dbReference>
<accession>A0A0N5C7Y2</accession>
<evidence type="ECO:0000256" key="4">
    <source>
        <dbReference type="ARBA" id="ARBA00035283"/>
    </source>
</evidence>
<name>A0A0N5C7Y2_STREA</name>
<dbReference type="CDD" id="cd06089">
    <property type="entry name" value="KOW_RPL26"/>
    <property type="match status" value="1"/>
</dbReference>
<dbReference type="InterPro" id="IPR057264">
    <property type="entry name" value="Ribosomal_uL24_C"/>
</dbReference>
<dbReference type="STRING" id="174720.A0A0N5C7Y2"/>
<dbReference type="InterPro" id="IPR041988">
    <property type="entry name" value="Ribosomal_uL24_KOW"/>
</dbReference>
<dbReference type="InterPro" id="IPR005824">
    <property type="entry name" value="KOW"/>
</dbReference>